<keyword evidence="3" id="KW-1185">Reference proteome</keyword>
<dbReference type="Gene3D" id="2.130.10.10">
    <property type="entry name" value="YVTN repeat-like/Quinoprotein amine dehydrogenase"/>
    <property type="match status" value="1"/>
</dbReference>
<dbReference type="OrthoDB" id="20774at2759"/>
<evidence type="ECO:0000313" key="3">
    <source>
        <dbReference type="Proteomes" id="UP000235145"/>
    </source>
</evidence>
<reference evidence="2 3" key="1">
    <citation type="journal article" date="2017" name="Nat. Commun.">
        <title>Genome assembly with in vitro proximity ligation data and whole-genome triplication in lettuce.</title>
        <authorList>
            <person name="Reyes-Chin-Wo S."/>
            <person name="Wang Z."/>
            <person name="Yang X."/>
            <person name="Kozik A."/>
            <person name="Arikit S."/>
            <person name="Song C."/>
            <person name="Xia L."/>
            <person name="Froenicke L."/>
            <person name="Lavelle D.O."/>
            <person name="Truco M.J."/>
            <person name="Xia R."/>
            <person name="Zhu S."/>
            <person name="Xu C."/>
            <person name="Xu H."/>
            <person name="Xu X."/>
            <person name="Cox K."/>
            <person name="Korf I."/>
            <person name="Meyers B.C."/>
            <person name="Michelmore R.W."/>
        </authorList>
    </citation>
    <scope>NUCLEOTIDE SEQUENCE [LARGE SCALE GENOMIC DNA]</scope>
    <source>
        <strain evidence="3">cv. Salinas</strain>
        <tissue evidence="2">Seedlings</tissue>
    </source>
</reference>
<protein>
    <recommendedName>
        <fullName evidence="1">RSE1/DDB1/CPSF1 C-terminal domain-containing protein</fullName>
    </recommendedName>
</protein>
<dbReference type="InterPro" id="IPR004871">
    <property type="entry name" value="RSE1/DDB1/CPSF1_C"/>
</dbReference>
<proteinExistence type="predicted"/>
<dbReference type="AlphaFoldDB" id="A0A9R1W1K9"/>
<dbReference type="Proteomes" id="UP000235145">
    <property type="component" value="Unassembled WGS sequence"/>
</dbReference>
<dbReference type="InterPro" id="IPR015943">
    <property type="entry name" value="WD40/YVTN_repeat-like_dom_sf"/>
</dbReference>
<dbReference type="GO" id="GO:0003676">
    <property type="term" value="F:nucleic acid binding"/>
    <property type="evidence" value="ECO:0007669"/>
    <property type="project" value="InterPro"/>
</dbReference>
<feature type="domain" description="RSE1/DDB1/CPSF1 C-terminal" evidence="1">
    <location>
        <begin position="103"/>
        <end position="266"/>
    </location>
</feature>
<name>A0A9R1W1K9_LACSA</name>
<dbReference type="EMBL" id="NBSK02000003">
    <property type="protein sequence ID" value="KAJ0214842.1"/>
    <property type="molecule type" value="Genomic_DNA"/>
</dbReference>
<dbReference type="PANTHER" id="PTHR10644">
    <property type="entry name" value="DNA REPAIR/RNA PROCESSING CPSF FAMILY"/>
    <property type="match status" value="1"/>
</dbReference>
<accession>A0A9R1W1K9</accession>
<dbReference type="Pfam" id="PF03178">
    <property type="entry name" value="CPSF_A"/>
    <property type="match status" value="1"/>
</dbReference>
<evidence type="ECO:0000313" key="2">
    <source>
        <dbReference type="EMBL" id="KAJ0214842.1"/>
    </source>
</evidence>
<gene>
    <name evidence="2" type="ORF">LSAT_V11C300106190</name>
</gene>
<sequence>MELLKAGNEQVLVVGTSLSTGPAIMSTGEAESTKGRLIVLCLEHKQTLDSGSMAFYSKRNSPFCDSGGGGSEQLSSSSLCSSPDDIDSNNCDVNGIKLEETEAWNLRLAYATNMRGIVLALCPYLDCYFLASAGSSFYVCSFQNDSSLRVKRLAGGKTRFMIMTLTTHFTTIVVGDCHDGILFYAYYEDAKKVEQLYSDPVQRLVADCLLMNIDTTIVSDHKGSIAVFSCSHHSTENASPECNLKVCSSFYMGEVAMSIRKGSFSYKLLADDEMRGDCNIASSIMDSSSHSSIVASNLLGSISLEVFDGKE</sequence>
<organism evidence="2 3">
    <name type="scientific">Lactuca sativa</name>
    <name type="common">Garden lettuce</name>
    <dbReference type="NCBI Taxonomy" id="4236"/>
    <lineage>
        <taxon>Eukaryota</taxon>
        <taxon>Viridiplantae</taxon>
        <taxon>Streptophyta</taxon>
        <taxon>Embryophyta</taxon>
        <taxon>Tracheophyta</taxon>
        <taxon>Spermatophyta</taxon>
        <taxon>Magnoliopsida</taxon>
        <taxon>eudicotyledons</taxon>
        <taxon>Gunneridae</taxon>
        <taxon>Pentapetalae</taxon>
        <taxon>asterids</taxon>
        <taxon>campanulids</taxon>
        <taxon>Asterales</taxon>
        <taxon>Asteraceae</taxon>
        <taxon>Cichorioideae</taxon>
        <taxon>Cichorieae</taxon>
        <taxon>Lactucinae</taxon>
        <taxon>Lactuca</taxon>
    </lineage>
</organism>
<dbReference type="GO" id="GO:0005634">
    <property type="term" value="C:nucleus"/>
    <property type="evidence" value="ECO:0007669"/>
    <property type="project" value="InterPro"/>
</dbReference>
<evidence type="ECO:0000259" key="1">
    <source>
        <dbReference type="Pfam" id="PF03178"/>
    </source>
</evidence>
<dbReference type="InterPro" id="IPR050358">
    <property type="entry name" value="RSE1/DDB1/CFT1"/>
</dbReference>
<comment type="caution">
    <text evidence="2">The sequence shown here is derived from an EMBL/GenBank/DDBJ whole genome shotgun (WGS) entry which is preliminary data.</text>
</comment>